<protein>
    <submittedName>
        <fullName evidence="1">Uncharacterized protein</fullName>
    </submittedName>
</protein>
<dbReference type="EMBL" id="BK015925">
    <property type="protein sequence ID" value="DAF85379.1"/>
    <property type="molecule type" value="Genomic_DNA"/>
</dbReference>
<sequence length="185" mass="21940">MNRNEINKATLSQLLERNKVLVRRMNNRMKSFRREDDSSYAINLMEDFLDKQGLKKYTTDIKKIGDIDDLRGQVIHLEKINKMQTATLRGEHLRYRRNLRSLGLQSMLHADSKTQKAFKTFLKSDAWKEIQAYDSERIYEVADSLEQGNTLEAFAENWRKYEEGELDLDQVVDKWVQANEDFEEQ</sequence>
<organism evidence="1">
    <name type="scientific">Podoviridae sp. ct1ev3</name>
    <dbReference type="NCBI Taxonomy" id="2825216"/>
    <lineage>
        <taxon>Viruses</taxon>
        <taxon>Duplodnaviria</taxon>
        <taxon>Heunggongvirae</taxon>
        <taxon>Uroviricota</taxon>
        <taxon>Caudoviricetes</taxon>
    </lineage>
</organism>
<evidence type="ECO:0000313" key="1">
    <source>
        <dbReference type="EMBL" id="DAF85379.1"/>
    </source>
</evidence>
<reference evidence="1" key="1">
    <citation type="journal article" date="2021" name="Proc. Natl. Acad. Sci. U.S.A.">
        <title>A Catalog of Tens of Thousands of Viruses from Human Metagenomes Reveals Hidden Associations with Chronic Diseases.</title>
        <authorList>
            <person name="Tisza M.J."/>
            <person name="Buck C.B."/>
        </authorList>
    </citation>
    <scope>NUCLEOTIDE SEQUENCE</scope>
    <source>
        <strain evidence="1">Ct1ev3</strain>
    </source>
</reference>
<name>A0A8S5TT63_9CAUD</name>
<accession>A0A8S5TT63</accession>
<proteinExistence type="predicted"/>